<evidence type="ECO:0000256" key="6">
    <source>
        <dbReference type="ARBA" id="ARBA00022801"/>
    </source>
</evidence>
<evidence type="ECO:0000256" key="2">
    <source>
        <dbReference type="ARBA" id="ARBA00004123"/>
    </source>
</evidence>
<comment type="subcellular location">
    <subcellularLocation>
        <location evidence="2">Nucleus</location>
    </subcellularLocation>
</comment>
<evidence type="ECO:0000256" key="4">
    <source>
        <dbReference type="ARBA" id="ARBA00022722"/>
    </source>
</evidence>
<keyword evidence="6" id="KW-0378">Hydrolase</keyword>
<dbReference type="Proteomes" id="UP001314205">
    <property type="component" value="Unassembled WGS sequence"/>
</dbReference>
<evidence type="ECO:0000259" key="8">
    <source>
        <dbReference type="Pfam" id="PF13359"/>
    </source>
</evidence>
<dbReference type="Pfam" id="PF13359">
    <property type="entry name" value="DDE_Tnp_4"/>
    <property type="match status" value="1"/>
</dbReference>
<evidence type="ECO:0000313" key="10">
    <source>
        <dbReference type="Proteomes" id="UP001314205"/>
    </source>
</evidence>
<keyword evidence="7" id="KW-0539">Nucleus</keyword>
<dbReference type="InterPro" id="IPR045249">
    <property type="entry name" value="HARBI1-like"/>
</dbReference>
<dbReference type="PANTHER" id="PTHR22930">
    <property type="match status" value="1"/>
</dbReference>
<dbReference type="GO" id="GO:0005634">
    <property type="term" value="C:nucleus"/>
    <property type="evidence" value="ECO:0007669"/>
    <property type="project" value="UniProtKB-SubCell"/>
</dbReference>
<keyword evidence="5" id="KW-0479">Metal-binding</keyword>
<reference evidence="9 10" key="1">
    <citation type="submission" date="2023-11" db="EMBL/GenBank/DDBJ databases">
        <authorList>
            <person name="Hedman E."/>
            <person name="Englund M."/>
            <person name="Stromberg M."/>
            <person name="Nyberg Akerstrom W."/>
            <person name="Nylinder S."/>
            <person name="Jareborg N."/>
            <person name="Kallberg Y."/>
            <person name="Kronander E."/>
        </authorList>
    </citation>
    <scope>NUCLEOTIDE SEQUENCE [LARGE SCALE GENOMIC DNA]</scope>
</reference>
<evidence type="ECO:0000256" key="7">
    <source>
        <dbReference type="ARBA" id="ARBA00023242"/>
    </source>
</evidence>
<dbReference type="EMBL" id="CAVLGL010000013">
    <property type="protein sequence ID" value="CAK1580470.1"/>
    <property type="molecule type" value="Genomic_DNA"/>
</dbReference>
<feature type="domain" description="DDE Tnp4" evidence="8">
    <location>
        <begin position="160"/>
        <end position="314"/>
    </location>
</feature>
<evidence type="ECO:0000256" key="3">
    <source>
        <dbReference type="ARBA" id="ARBA00006958"/>
    </source>
</evidence>
<evidence type="ECO:0000256" key="5">
    <source>
        <dbReference type="ARBA" id="ARBA00022723"/>
    </source>
</evidence>
<dbReference type="PANTHER" id="PTHR22930:SF289">
    <property type="entry name" value="DDE TNP4 DOMAIN-CONTAINING PROTEIN-RELATED"/>
    <property type="match status" value="1"/>
</dbReference>
<accession>A0AAV1KCC1</accession>
<proteinExistence type="inferred from homology"/>
<comment type="caution">
    <text evidence="9">The sequence shown here is derived from an EMBL/GenBank/DDBJ whole genome shotgun (WGS) entry which is preliminary data.</text>
</comment>
<keyword evidence="10" id="KW-1185">Reference proteome</keyword>
<dbReference type="GO" id="GO:0016787">
    <property type="term" value="F:hydrolase activity"/>
    <property type="evidence" value="ECO:0007669"/>
    <property type="project" value="UniProtKB-KW"/>
</dbReference>
<sequence length="376" mass="43044">MARAVLLIEALEVEDRRFQSRTTARLRRSLRDQAKALELSDSEFKAHYRLTKELFQDLCTELKPYMVASRRKTKINVECKVLTALSFYATGSYQKPVGMSYLHGLCQASVSNAVKEVTMALNTYNMLKKYINFPGTRQERQAIINGFSNKYGFPGCLGCIDSTHVAMIRPTEHEERFFNRKHYHSRNVQIICDSDLNIINIDASFGGATHDAHIWKNSQISQHVQELHNRGEAVWLLGDSGYPLRPWLLTPIVNAEPVSAYEHYTNMHCLTRNTVERCIGVLKARWRCLLAHRVLHYNHHMVAKIINACAVLHNMCNRHRLPIPQLPSSDILEDQNNQIPQQPLQGVAVGAEQQLLASGRQQRELIVQRLWSAPRP</sequence>
<evidence type="ECO:0000256" key="1">
    <source>
        <dbReference type="ARBA" id="ARBA00001968"/>
    </source>
</evidence>
<keyword evidence="4" id="KW-0540">Nuclease</keyword>
<protein>
    <recommendedName>
        <fullName evidence="8">DDE Tnp4 domain-containing protein</fullName>
    </recommendedName>
</protein>
<dbReference type="InterPro" id="IPR027806">
    <property type="entry name" value="HARBI1_dom"/>
</dbReference>
<name>A0AAV1KCC1_9NEOP</name>
<dbReference type="AlphaFoldDB" id="A0AAV1KCC1"/>
<gene>
    <name evidence="9" type="ORF">PARMNEM_LOCUS2263</name>
</gene>
<organism evidence="9 10">
    <name type="scientific">Parnassius mnemosyne</name>
    <name type="common">clouded apollo</name>
    <dbReference type="NCBI Taxonomy" id="213953"/>
    <lineage>
        <taxon>Eukaryota</taxon>
        <taxon>Metazoa</taxon>
        <taxon>Ecdysozoa</taxon>
        <taxon>Arthropoda</taxon>
        <taxon>Hexapoda</taxon>
        <taxon>Insecta</taxon>
        <taxon>Pterygota</taxon>
        <taxon>Neoptera</taxon>
        <taxon>Endopterygota</taxon>
        <taxon>Lepidoptera</taxon>
        <taxon>Glossata</taxon>
        <taxon>Ditrysia</taxon>
        <taxon>Papilionoidea</taxon>
        <taxon>Papilionidae</taxon>
        <taxon>Parnassiinae</taxon>
        <taxon>Parnassini</taxon>
        <taxon>Parnassius</taxon>
        <taxon>Driopa</taxon>
    </lineage>
</organism>
<dbReference type="GO" id="GO:0046872">
    <property type="term" value="F:metal ion binding"/>
    <property type="evidence" value="ECO:0007669"/>
    <property type="project" value="UniProtKB-KW"/>
</dbReference>
<comment type="similarity">
    <text evidence="3">Belongs to the HARBI1 family.</text>
</comment>
<evidence type="ECO:0000313" key="9">
    <source>
        <dbReference type="EMBL" id="CAK1580470.1"/>
    </source>
</evidence>
<dbReference type="GO" id="GO:0004518">
    <property type="term" value="F:nuclease activity"/>
    <property type="evidence" value="ECO:0007669"/>
    <property type="project" value="UniProtKB-KW"/>
</dbReference>
<comment type="cofactor">
    <cofactor evidence="1">
        <name>a divalent metal cation</name>
        <dbReference type="ChEBI" id="CHEBI:60240"/>
    </cofactor>
</comment>